<dbReference type="SUPFAM" id="SSF52833">
    <property type="entry name" value="Thioredoxin-like"/>
    <property type="match status" value="1"/>
</dbReference>
<comment type="caution">
    <text evidence="2">The sequence shown here is derived from an EMBL/GenBank/DDBJ whole genome shotgun (WGS) entry which is preliminary data.</text>
</comment>
<organism evidence="2 3">
    <name type="scientific">Winogradskyella alexanderae</name>
    <dbReference type="NCBI Taxonomy" id="2877123"/>
    <lineage>
        <taxon>Bacteria</taxon>
        <taxon>Pseudomonadati</taxon>
        <taxon>Bacteroidota</taxon>
        <taxon>Flavobacteriia</taxon>
        <taxon>Flavobacteriales</taxon>
        <taxon>Flavobacteriaceae</taxon>
        <taxon>Winogradskyella</taxon>
    </lineage>
</organism>
<keyword evidence="3" id="KW-1185">Reference proteome</keyword>
<reference evidence="3" key="1">
    <citation type="submission" date="2023-07" db="EMBL/GenBank/DDBJ databases">
        <authorList>
            <person name="Yue Y."/>
        </authorList>
    </citation>
    <scope>NUCLEOTIDE SEQUENCE [LARGE SCALE GENOMIC DNA]</scope>
    <source>
        <strain evidence="3">D23</strain>
    </source>
</reference>
<dbReference type="Gene3D" id="3.40.30.10">
    <property type="entry name" value="Glutaredoxin"/>
    <property type="match status" value="1"/>
</dbReference>
<evidence type="ECO:0000313" key="3">
    <source>
        <dbReference type="Proteomes" id="UP001198901"/>
    </source>
</evidence>
<name>A0ABS7XP90_9FLAO</name>
<evidence type="ECO:0000259" key="1">
    <source>
        <dbReference type="PROSITE" id="PS51352"/>
    </source>
</evidence>
<evidence type="ECO:0000313" key="2">
    <source>
        <dbReference type="EMBL" id="MCA0131815.1"/>
    </source>
</evidence>
<dbReference type="InterPro" id="IPR050553">
    <property type="entry name" value="Thioredoxin_ResA/DsbE_sf"/>
</dbReference>
<dbReference type="PROSITE" id="PS51352">
    <property type="entry name" value="THIOREDOXIN_2"/>
    <property type="match status" value="1"/>
</dbReference>
<gene>
    <name evidence="2" type="ORF">LBU54_04405</name>
</gene>
<dbReference type="EMBL" id="JAIUJR010000002">
    <property type="protein sequence ID" value="MCA0131815.1"/>
    <property type="molecule type" value="Genomic_DNA"/>
</dbReference>
<feature type="domain" description="Thioredoxin" evidence="1">
    <location>
        <begin position="237"/>
        <end position="402"/>
    </location>
</feature>
<dbReference type="Proteomes" id="UP001198901">
    <property type="component" value="Unassembled WGS sequence"/>
</dbReference>
<proteinExistence type="predicted"/>
<sequence length="403" mass="45856">MQKVLGLFMALLIVSCQSETKYQRLQTGIYRAVIEVQDNEALPFIFEVTSDSTLTISNAEERIEVDEITYVNDSIYIKTPVFNSYIAAVFDGANLRGQLINKTRKRVAPFKAEFNNDTRFNTINKPSEDVTGIWETVFSKGTKGEYIAKGSFKQQGNKVQGTFRTTTGDYRYLEGIVDGDSLRLSTFDGAHAFLFIAKVTDSTLNGQFYSGKHWKEPFVAKRNAMYELPKVEDLTFLNDGYDQLEFSFPDENQNIVSLEDERFKNKVVLVQIMGTWCPNCLDSSKYYTEFHKANKDRGFEVVALAVEFVKTPEKAFANIARLRERIGMEYPIILAQYGTGSKAKLQEKLPMLNHVMSYPTSIFVDKKGKVRKIQTGFNGPGTGDKYIEFKKDFENFIAELLAE</sequence>
<dbReference type="RefSeq" id="WP_224526408.1">
    <property type="nucleotide sequence ID" value="NZ_JAIUJR010000002.1"/>
</dbReference>
<accession>A0ABS7XP90</accession>
<dbReference type="PROSITE" id="PS51257">
    <property type="entry name" value="PROKAR_LIPOPROTEIN"/>
    <property type="match status" value="1"/>
</dbReference>
<dbReference type="Pfam" id="PF08534">
    <property type="entry name" value="Redoxin"/>
    <property type="match status" value="1"/>
</dbReference>
<dbReference type="PANTHER" id="PTHR42852:SF16">
    <property type="entry name" value="THIOL:DISULFIDE INTERCHANGE PROTEIN TLPA"/>
    <property type="match status" value="1"/>
</dbReference>
<protein>
    <submittedName>
        <fullName evidence="2">TlpA family protein disulfide reductase</fullName>
    </submittedName>
</protein>
<dbReference type="InterPro" id="IPR036249">
    <property type="entry name" value="Thioredoxin-like_sf"/>
</dbReference>
<dbReference type="PANTHER" id="PTHR42852">
    <property type="entry name" value="THIOL:DISULFIDE INTERCHANGE PROTEIN DSBE"/>
    <property type="match status" value="1"/>
</dbReference>
<dbReference type="CDD" id="cd02966">
    <property type="entry name" value="TlpA_like_family"/>
    <property type="match status" value="1"/>
</dbReference>
<dbReference type="InterPro" id="IPR013740">
    <property type="entry name" value="Redoxin"/>
</dbReference>
<dbReference type="InterPro" id="IPR013766">
    <property type="entry name" value="Thioredoxin_domain"/>
</dbReference>